<evidence type="ECO:0008006" key="3">
    <source>
        <dbReference type="Google" id="ProtNLM"/>
    </source>
</evidence>
<dbReference type="AlphaFoldDB" id="H8FP44"/>
<organism evidence="1 2">
    <name type="scientific">Magnetospirillum molischianum DSM 120</name>
    <dbReference type="NCBI Taxonomy" id="1150626"/>
    <lineage>
        <taxon>Bacteria</taxon>
        <taxon>Pseudomonadati</taxon>
        <taxon>Pseudomonadota</taxon>
        <taxon>Alphaproteobacteria</taxon>
        <taxon>Rhodospirillales</taxon>
        <taxon>Rhodospirillaceae</taxon>
        <taxon>Magnetospirillum</taxon>
    </lineage>
</organism>
<protein>
    <recommendedName>
        <fullName evidence="3">DUF5678 domain-containing protein</fullName>
    </recommendedName>
</protein>
<dbReference type="EMBL" id="CAHP01000010">
    <property type="protein sequence ID" value="CCG40132.1"/>
    <property type="molecule type" value="Genomic_DNA"/>
</dbReference>
<comment type="caution">
    <text evidence="1">The sequence shown here is derived from an EMBL/GenBank/DDBJ whole genome shotgun (WGS) entry which is preliminary data.</text>
</comment>
<reference evidence="1 2" key="1">
    <citation type="journal article" date="2012" name="J. Bacteriol.">
        <title>Draft Genome Sequence of the Purple Photosynthetic Bacterium Phaeospirillum molischianum DSM120, a Particularly Versatile Bacterium.</title>
        <authorList>
            <person name="Duquesne K."/>
            <person name="Prima V."/>
            <person name="Ji B."/>
            <person name="Rouy Z."/>
            <person name="Medigue C."/>
            <person name="Talla E."/>
            <person name="Sturgis J.N."/>
        </authorList>
    </citation>
    <scope>NUCLEOTIDE SEQUENCE [LARGE SCALE GENOMIC DNA]</scope>
    <source>
        <strain evidence="2">DSM120</strain>
    </source>
</reference>
<proteinExistence type="predicted"/>
<accession>H8FP44</accession>
<dbReference type="STRING" id="1150626.PHAMO_180101"/>
<dbReference type="Proteomes" id="UP000004169">
    <property type="component" value="Unassembled WGS sequence"/>
</dbReference>
<evidence type="ECO:0000313" key="1">
    <source>
        <dbReference type="EMBL" id="CCG40132.1"/>
    </source>
</evidence>
<keyword evidence="2" id="KW-1185">Reference proteome</keyword>
<gene>
    <name evidence="1" type="ORF">PHAMO_180101</name>
</gene>
<dbReference type="RefSeq" id="WP_002726131.1">
    <property type="nucleotide sequence ID" value="NZ_CAHP01000010.1"/>
</dbReference>
<name>H8FP44_MAGML</name>
<evidence type="ECO:0000313" key="2">
    <source>
        <dbReference type="Proteomes" id="UP000004169"/>
    </source>
</evidence>
<sequence length="84" mass="9412">MDKPLDREIAAFERARADLESHHMGKFVIFHDENFVGAWDTLDAAASEAVRRFGRGPYLIRRVGAPPVTLPASVYMRPFSHATA</sequence>